<dbReference type="RefSeq" id="WP_290707101.1">
    <property type="nucleotide sequence ID" value="NZ_BAAAVS010000021.1"/>
</dbReference>
<keyword evidence="11" id="KW-1185">Reference proteome</keyword>
<feature type="transmembrane region" description="Helical" evidence="7">
    <location>
        <begin position="241"/>
        <end position="263"/>
    </location>
</feature>
<feature type="transmembrane region" description="Helical" evidence="7">
    <location>
        <begin position="425"/>
        <end position="446"/>
    </location>
</feature>
<feature type="transmembrane region" description="Helical" evidence="7">
    <location>
        <begin position="391"/>
        <end position="413"/>
    </location>
</feature>
<evidence type="ECO:0000313" key="10">
    <source>
        <dbReference type="EMBL" id="GAA3034427.1"/>
    </source>
</evidence>
<evidence type="ECO:0000256" key="6">
    <source>
        <dbReference type="ARBA" id="ARBA00034125"/>
    </source>
</evidence>
<organism evidence="10 11">
    <name type="scientific">Gordonia defluvii</name>
    <dbReference type="NCBI Taxonomy" id="283718"/>
    <lineage>
        <taxon>Bacteria</taxon>
        <taxon>Bacillati</taxon>
        <taxon>Actinomycetota</taxon>
        <taxon>Actinomycetes</taxon>
        <taxon>Mycobacteriales</taxon>
        <taxon>Gordoniaceae</taxon>
        <taxon>Gordonia</taxon>
    </lineage>
</organism>
<dbReference type="Pfam" id="PF12821">
    <property type="entry name" value="ThrE_2"/>
    <property type="match status" value="1"/>
</dbReference>
<accession>A0ABP6LAS6</accession>
<evidence type="ECO:0000256" key="3">
    <source>
        <dbReference type="ARBA" id="ARBA00022692"/>
    </source>
</evidence>
<evidence type="ECO:0000256" key="4">
    <source>
        <dbReference type="ARBA" id="ARBA00022989"/>
    </source>
</evidence>
<evidence type="ECO:0000256" key="2">
    <source>
        <dbReference type="ARBA" id="ARBA00022475"/>
    </source>
</evidence>
<feature type="transmembrane region" description="Helical" evidence="7">
    <location>
        <begin position="163"/>
        <end position="196"/>
    </location>
</feature>
<dbReference type="Pfam" id="PF06738">
    <property type="entry name" value="ThrE"/>
    <property type="match status" value="1"/>
</dbReference>
<keyword evidence="2" id="KW-1003">Cell membrane</keyword>
<protein>
    <submittedName>
        <fullName evidence="10">Threonine/serine exporter family protein</fullName>
    </submittedName>
</protein>
<dbReference type="PANTHER" id="PTHR34390:SF2">
    <property type="entry name" value="SUCCINATE TRANSPORTER SUBUNIT YJJP-RELATED"/>
    <property type="match status" value="1"/>
</dbReference>
<feature type="transmembrane region" description="Helical" evidence="7">
    <location>
        <begin position="316"/>
        <end position="333"/>
    </location>
</feature>
<name>A0ABP6LAS6_9ACTN</name>
<evidence type="ECO:0000256" key="5">
    <source>
        <dbReference type="ARBA" id="ARBA00023136"/>
    </source>
</evidence>
<feature type="domain" description="Threonine/serine exporter-like N-terminal" evidence="8">
    <location>
        <begin position="49"/>
        <end position="294"/>
    </location>
</feature>
<comment type="caution">
    <text evidence="10">The sequence shown here is derived from an EMBL/GenBank/DDBJ whole genome shotgun (WGS) entry which is preliminary data.</text>
</comment>
<comment type="similarity">
    <text evidence="6">Belongs to the ThrE exporter (TC 2.A.79) family.</text>
</comment>
<dbReference type="InterPro" id="IPR010619">
    <property type="entry name" value="ThrE-like_N"/>
</dbReference>
<reference evidence="11" key="1">
    <citation type="journal article" date="2019" name="Int. J. Syst. Evol. Microbiol.">
        <title>The Global Catalogue of Microorganisms (GCM) 10K type strain sequencing project: providing services to taxonomists for standard genome sequencing and annotation.</title>
        <authorList>
            <consortium name="The Broad Institute Genomics Platform"/>
            <consortium name="The Broad Institute Genome Sequencing Center for Infectious Disease"/>
            <person name="Wu L."/>
            <person name="Ma J."/>
        </authorList>
    </citation>
    <scope>NUCLEOTIDE SEQUENCE [LARGE SCALE GENOMIC DNA]</scope>
    <source>
        <strain evidence="11">JCM 14234</strain>
    </source>
</reference>
<evidence type="ECO:0000259" key="8">
    <source>
        <dbReference type="Pfam" id="PF06738"/>
    </source>
</evidence>
<keyword evidence="5 7" id="KW-0472">Membrane</keyword>
<dbReference type="InterPro" id="IPR024528">
    <property type="entry name" value="ThrE_2"/>
</dbReference>
<evidence type="ECO:0000313" key="11">
    <source>
        <dbReference type="Proteomes" id="UP001501035"/>
    </source>
</evidence>
<feature type="transmembrane region" description="Helical" evidence="7">
    <location>
        <begin position="208"/>
        <end position="229"/>
    </location>
</feature>
<comment type="subcellular location">
    <subcellularLocation>
        <location evidence="1">Cell membrane</location>
        <topology evidence="1">Multi-pass membrane protein</topology>
    </subcellularLocation>
</comment>
<feature type="transmembrane region" description="Helical" evidence="7">
    <location>
        <begin position="366"/>
        <end position="384"/>
    </location>
</feature>
<dbReference type="Proteomes" id="UP001501035">
    <property type="component" value="Unassembled WGS sequence"/>
</dbReference>
<feature type="domain" description="Threonine/Serine exporter ThrE" evidence="9">
    <location>
        <begin position="321"/>
        <end position="445"/>
    </location>
</feature>
<gene>
    <name evidence="10" type="ORF">GCM10010528_14110</name>
</gene>
<evidence type="ECO:0000256" key="7">
    <source>
        <dbReference type="SAM" id="Phobius"/>
    </source>
</evidence>
<feature type="transmembrane region" description="Helical" evidence="7">
    <location>
        <begin position="275"/>
        <end position="296"/>
    </location>
</feature>
<evidence type="ECO:0000256" key="1">
    <source>
        <dbReference type="ARBA" id="ARBA00004651"/>
    </source>
</evidence>
<evidence type="ECO:0000259" key="9">
    <source>
        <dbReference type="Pfam" id="PF12821"/>
    </source>
</evidence>
<dbReference type="EMBL" id="BAAAVS010000021">
    <property type="protein sequence ID" value="GAA3034427.1"/>
    <property type="molecule type" value="Genomic_DNA"/>
</dbReference>
<sequence>MLDYLRRGLHRLAGPRPATIDTIEPGRIVIAPRRPIDLRDEAAITEVIDLAARIGAVLLDAGTGAIDTRHQVEFVAAIYGLDDVDVDVTFNTILICARRGPTLPPITASRSVYYRSLDFTRLAQVDRLVRKIRRLSITPATAHAIVDDISAAPHPYPHWVSTFAWGLMALGVGIYLGGTWVVWLTAFATTIVIVAVNRRLNRIGTPPFFQQLTGGFLAVLPAALLYPALQGSGLGFRPAQIIAAGIIVLLSGLTLVGAVQDAITGAPITGTARVTEVLVMTGGILVGVALSVRFVGVFDVNLPSLTTVAPFGAADVPARIIGGAIAAVAFALASYAERRALSAAFFAGAIGAGVTGALYLTSLGPVFSYAIAAIIVGLLGGLAARRALTPPLVIAVAGITPLLPGSAIYRGMYGLMTGTGGGREMATAVLIGCALAAGVTLGEFIARTLRQPHLPRGITRYRRRT</sequence>
<dbReference type="PANTHER" id="PTHR34390">
    <property type="entry name" value="UPF0442 PROTEIN YJJB-RELATED"/>
    <property type="match status" value="1"/>
</dbReference>
<proteinExistence type="inferred from homology"/>
<dbReference type="InterPro" id="IPR050539">
    <property type="entry name" value="ThrE_Dicarb/AminoAcid_Exp"/>
</dbReference>
<feature type="transmembrane region" description="Helical" evidence="7">
    <location>
        <begin position="340"/>
        <end position="360"/>
    </location>
</feature>
<keyword evidence="3 7" id="KW-0812">Transmembrane</keyword>
<keyword evidence="4 7" id="KW-1133">Transmembrane helix</keyword>